<dbReference type="EMBL" id="LR134384">
    <property type="protein sequence ID" value="VEH14131.1"/>
    <property type="molecule type" value="Genomic_DNA"/>
</dbReference>
<reference evidence="1 2" key="1">
    <citation type="submission" date="2018-12" db="EMBL/GenBank/DDBJ databases">
        <authorList>
            <consortium name="Pathogen Informatics"/>
        </authorList>
    </citation>
    <scope>NUCLEOTIDE SEQUENCE [LARGE SCALE GENOMIC DNA]</scope>
    <source>
        <strain evidence="1 2">NCTC13071</strain>
    </source>
</reference>
<sequence length="668" mass="76512">MKIHIGHIVLVIALLTAPKVNAQQEQRWEDCYAEVIAIEGKDEEDIPDYELLCQLADHPININTATKEDLEQLPFLNNQQIEDIMEYLYRYHSLRSVGELYMIPSLGNAYARLLSYFITIGEPKENNRFSWQDMLHYGRHKVIATLNIPTYQRRGFSEGKYLGGPLKHWLRYTFNYANRLEIGLVGAQDAGEPFFKRQNKTGYDYHSFYLMLRNQGSLKALSVGRYRLRMGMGLVMNCDYGFGKQMLLQALDRSSATVRPHSSRSEGNYLQGVAATFKLNKAMEATAFLSYRKVDATLRHDSLGSISAIITNGYHRTETEMEHKHNTWQLATGGHLRYFNNGFHAGATALYTALSRELRPHTTQLYKRWAATGTRFYNLGIDYGYTGHRFSLNGEVATDNHQAFATINKVSINVASNLQLSAIQRFYAYKYNGLFARSFADAGAVQDESGLYLGLNWNINRAFSLFAYGDYAYFAWPKYGQSFAGAHALDGFLQLNYQHKKTLLTAQYRTRYRQRDNKEKDMLINRNEHRGRIKADYVLGPWQLRTQANLTYALQESGSLGYMLSQSILRHYKCIIVSASLGYFHTQDYSSRVYTYERGMLYDFSFPCFFGHGIRYSMTARSDLGRHLTLIAKAGTTDYFDRSVIGSGLQEIAHSSQTDIQLQAIVKL</sequence>
<name>A0A3S4X550_9BACT</name>
<evidence type="ECO:0000313" key="2">
    <source>
        <dbReference type="Proteomes" id="UP000274578"/>
    </source>
</evidence>
<dbReference type="GeneID" id="85011026"/>
<evidence type="ECO:0000313" key="1">
    <source>
        <dbReference type="EMBL" id="VEH14131.1"/>
    </source>
</evidence>
<gene>
    <name evidence="1" type="ORF">NCTC13071_00098</name>
</gene>
<dbReference type="SUPFAM" id="SSF47781">
    <property type="entry name" value="RuvA domain 2-like"/>
    <property type="match status" value="1"/>
</dbReference>
<dbReference type="RefSeq" id="WP_018921164.1">
    <property type="nucleotide sequence ID" value="NZ_LR134384.1"/>
</dbReference>
<dbReference type="AlphaFoldDB" id="A0A3S4X550"/>
<dbReference type="Proteomes" id="UP000274578">
    <property type="component" value="Chromosome 1"/>
</dbReference>
<organism evidence="1 2">
    <name type="scientific">Segatella oris</name>
    <dbReference type="NCBI Taxonomy" id="28135"/>
    <lineage>
        <taxon>Bacteria</taxon>
        <taxon>Pseudomonadati</taxon>
        <taxon>Bacteroidota</taxon>
        <taxon>Bacteroidia</taxon>
        <taxon>Bacteroidales</taxon>
        <taxon>Prevotellaceae</taxon>
        <taxon>Segatella</taxon>
    </lineage>
</organism>
<accession>A0A3S4X550</accession>
<proteinExistence type="predicted"/>
<dbReference type="InterPro" id="IPR010994">
    <property type="entry name" value="RuvA_2-like"/>
</dbReference>
<protein>
    <submittedName>
        <fullName evidence="1">Helix-hairpin-helix motif</fullName>
    </submittedName>
</protein>
<dbReference type="KEGG" id="poc:NCTC13071_00098"/>